<dbReference type="GO" id="GO:0071949">
    <property type="term" value="F:FAD binding"/>
    <property type="evidence" value="ECO:0007669"/>
    <property type="project" value="InterPro"/>
</dbReference>
<dbReference type="Pfam" id="PF01494">
    <property type="entry name" value="FAD_binding_3"/>
    <property type="match status" value="1"/>
</dbReference>
<reference evidence="7" key="1">
    <citation type="submission" date="2021-02" db="EMBL/GenBank/DDBJ databases">
        <title>Genome sequence Cadophora malorum strain M34.</title>
        <authorList>
            <person name="Stefanovic E."/>
            <person name="Vu D."/>
            <person name="Scully C."/>
            <person name="Dijksterhuis J."/>
            <person name="Roader J."/>
            <person name="Houbraken J."/>
        </authorList>
    </citation>
    <scope>NUCLEOTIDE SEQUENCE</scope>
    <source>
        <strain evidence="7">M34</strain>
    </source>
</reference>
<dbReference type="PRINTS" id="PR00420">
    <property type="entry name" value="RNGMNOXGNASE"/>
</dbReference>
<keyword evidence="5" id="KW-0503">Monooxygenase</keyword>
<evidence type="ECO:0000313" key="8">
    <source>
        <dbReference type="Proteomes" id="UP000664132"/>
    </source>
</evidence>
<accession>A0A8H8BS39</accession>
<dbReference type="SUPFAM" id="SSF54373">
    <property type="entry name" value="FAD-linked reductases, C-terminal domain"/>
    <property type="match status" value="1"/>
</dbReference>
<dbReference type="EMBL" id="JAFJYH010000049">
    <property type="protein sequence ID" value="KAG4422435.1"/>
    <property type="molecule type" value="Genomic_DNA"/>
</dbReference>
<dbReference type="OrthoDB" id="16820at2759"/>
<name>A0A8H8BS39_9HELO</name>
<dbReference type="AlphaFoldDB" id="A0A8H8BS39"/>
<keyword evidence="4" id="KW-0560">Oxidoreductase</keyword>
<evidence type="ECO:0000256" key="5">
    <source>
        <dbReference type="ARBA" id="ARBA00023033"/>
    </source>
</evidence>
<dbReference type="InterPro" id="IPR050493">
    <property type="entry name" value="FAD-dep_Monooxygenase_BioMet"/>
</dbReference>
<keyword evidence="2" id="KW-0285">Flavoprotein</keyword>
<evidence type="ECO:0000256" key="1">
    <source>
        <dbReference type="ARBA" id="ARBA00007992"/>
    </source>
</evidence>
<dbReference type="PANTHER" id="PTHR13789:SF147">
    <property type="entry name" value="PUTATIVE (AFU_ORTHOLOGUE AFUA_2G01950)-RELATED"/>
    <property type="match status" value="1"/>
</dbReference>
<dbReference type="InterPro" id="IPR002938">
    <property type="entry name" value="FAD-bd"/>
</dbReference>
<gene>
    <name evidence="7" type="ORF">IFR04_004459</name>
</gene>
<evidence type="ECO:0000259" key="6">
    <source>
        <dbReference type="Pfam" id="PF01494"/>
    </source>
</evidence>
<dbReference type="SUPFAM" id="SSF51905">
    <property type="entry name" value="FAD/NAD(P)-binding domain"/>
    <property type="match status" value="1"/>
</dbReference>
<evidence type="ECO:0000256" key="4">
    <source>
        <dbReference type="ARBA" id="ARBA00023002"/>
    </source>
</evidence>
<evidence type="ECO:0000256" key="2">
    <source>
        <dbReference type="ARBA" id="ARBA00022630"/>
    </source>
</evidence>
<dbReference type="PANTHER" id="PTHR13789">
    <property type="entry name" value="MONOOXYGENASE"/>
    <property type="match status" value="1"/>
</dbReference>
<comment type="similarity">
    <text evidence="1">Belongs to the paxM FAD-dependent monooxygenase family.</text>
</comment>
<proteinExistence type="inferred from homology"/>
<comment type="caution">
    <text evidence="7">The sequence shown here is derived from an EMBL/GenBank/DDBJ whole genome shotgun (WGS) entry which is preliminary data.</text>
</comment>
<organism evidence="7 8">
    <name type="scientific">Cadophora malorum</name>
    <dbReference type="NCBI Taxonomy" id="108018"/>
    <lineage>
        <taxon>Eukaryota</taxon>
        <taxon>Fungi</taxon>
        <taxon>Dikarya</taxon>
        <taxon>Ascomycota</taxon>
        <taxon>Pezizomycotina</taxon>
        <taxon>Leotiomycetes</taxon>
        <taxon>Helotiales</taxon>
        <taxon>Ploettnerulaceae</taxon>
        <taxon>Cadophora</taxon>
    </lineage>
</organism>
<dbReference type="Proteomes" id="UP000664132">
    <property type="component" value="Unassembled WGS sequence"/>
</dbReference>
<dbReference type="InterPro" id="IPR036188">
    <property type="entry name" value="FAD/NAD-bd_sf"/>
</dbReference>
<dbReference type="GO" id="GO:0004497">
    <property type="term" value="F:monooxygenase activity"/>
    <property type="evidence" value="ECO:0007669"/>
    <property type="project" value="UniProtKB-KW"/>
</dbReference>
<keyword evidence="3" id="KW-0274">FAD</keyword>
<evidence type="ECO:0000313" key="7">
    <source>
        <dbReference type="EMBL" id="KAG4422435.1"/>
    </source>
</evidence>
<protein>
    <recommendedName>
        <fullName evidence="6">FAD-binding domain-containing protein</fullName>
    </recommendedName>
</protein>
<sequence>MAPAFNILIVGGGLGGLAVSVALGKQGHKVTILESTAELQTIGGGIGIPPNSMRVWDYLGLLDRLKTAAEVQGKRTSCFRRYTGDLICTGGLQEQAWKYGNLAIHRGKLQALLIEAAQEMGVTILVNTRISDIDDSGPSPVAVTNGGQRFKADLIIGADGAKSTVRNMMYPDIQLSSSINCYRAVVPGTSIKSDPDLAPLLDCSTIWLGPERAVVCIGVQNGTMLSVECPHPGNAGTAGDWNKPGDVEALKDTYSDFGPVVKKLLEKIEPENLLVWKLNQLPELKTWVFESGKVVLLGDAAHAIMPFSGQGHAMAIEDCACLAECLSRTTSTSSIPDALRAFEAIRKPRNKHMGEYSLFNAHTWQLPDGEEQRRRDQRLAKAPMFIAQNWDGKHVDEFPGLPPNPLYYPWMLGHDVVDLTRRKLDEIWPTSITNGNP</sequence>
<dbReference type="Gene3D" id="3.50.50.60">
    <property type="entry name" value="FAD/NAD(P)-binding domain"/>
    <property type="match status" value="1"/>
</dbReference>
<keyword evidence="8" id="KW-1185">Reference proteome</keyword>
<evidence type="ECO:0000256" key="3">
    <source>
        <dbReference type="ARBA" id="ARBA00022827"/>
    </source>
</evidence>
<feature type="domain" description="FAD-binding" evidence="6">
    <location>
        <begin position="6"/>
        <end position="353"/>
    </location>
</feature>